<dbReference type="AlphaFoldDB" id="A0A565BGM4"/>
<gene>
    <name evidence="1" type="ORF">ANE_LOCUS10960</name>
</gene>
<accession>A0A565BGM4</accession>
<name>A0A565BGM4_9BRAS</name>
<protein>
    <submittedName>
        <fullName evidence="1">Uncharacterized protein</fullName>
    </submittedName>
</protein>
<reference evidence="1" key="1">
    <citation type="submission" date="2019-07" db="EMBL/GenBank/DDBJ databases">
        <authorList>
            <person name="Dittberner H."/>
        </authorList>
    </citation>
    <scope>NUCLEOTIDE SEQUENCE [LARGE SCALE GENOMIC DNA]</scope>
</reference>
<comment type="caution">
    <text evidence="1">The sequence shown here is derived from an EMBL/GenBank/DDBJ whole genome shotgun (WGS) entry which is preliminary data.</text>
</comment>
<evidence type="ECO:0000313" key="1">
    <source>
        <dbReference type="EMBL" id="VVB00516.1"/>
    </source>
</evidence>
<proteinExistence type="predicted"/>
<organism evidence="1 2">
    <name type="scientific">Arabis nemorensis</name>
    <dbReference type="NCBI Taxonomy" id="586526"/>
    <lineage>
        <taxon>Eukaryota</taxon>
        <taxon>Viridiplantae</taxon>
        <taxon>Streptophyta</taxon>
        <taxon>Embryophyta</taxon>
        <taxon>Tracheophyta</taxon>
        <taxon>Spermatophyta</taxon>
        <taxon>Magnoliopsida</taxon>
        <taxon>eudicotyledons</taxon>
        <taxon>Gunneridae</taxon>
        <taxon>Pentapetalae</taxon>
        <taxon>rosids</taxon>
        <taxon>malvids</taxon>
        <taxon>Brassicales</taxon>
        <taxon>Brassicaceae</taxon>
        <taxon>Arabideae</taxon>
        <taxon>Arabis</taxon>
    </lineage>
</organism>
<dbReference type="EMBL" id="CABITT030000004">
    <property type="protein sequence ID" value="VVB00516.1"/>
    <property type="molecule type" value="Genomic_DNA"/>
</dbReference>
<keyword evidence="2" id="KW-1185">Reference proteome</keyword>
<sequence>MVDLGQSPGKLKPLGKVDICKDKNKGEPKDEAAPSLMFLCTRSFSDPIPNCHISKNGLKKLIGSIPTLDELFDLIDEILKAELIVVENDKKVFGMMQLITTIFKGMKPDPSIVTKEIAKMETE</sequence>
<evidence type="ECO:0000313" key="2">
    <source>
        <dbReference type="Proteomes" id="UP000489600"/>
    </source>
</evidence>
<dbReference type="Proteomes" id="UP000489600">
    <property type="component" value="Unassembled WGS sequence"/>
</dbReference>